<keyword evidence="3" id="KW-0964">Secreted</keyword>
<dbReference type="SUPFAM" id="SSF49401">
    <property type="entry name" value="Bacterial adhesins"/>
    <property type="match status" value="2"/>
</dbReference>
<dbReference type="NCBIfam" id="TIGR01167">
    <property type="entry name" value="LPXTG_anchor"/>
    <property type="match status" value="1"/>
</dbReference>
<evidence type="ECO:0000256" key="7">
    <source>
        <dbReference type="SAM" id="Phobius"/>
    </source>
</evidence>
<keyword evidence="4" id="KW-0732">Signal</keyword>
<feature type="compositionally biased region" description="Polar residues" evidence="6">
    <location>
        <begin position="60"/>
        <end position="70"/>
    </location>
</feature>
<dbReference type="RefSeq" id="WP_009551459.1">
    <property type="nucleotide sequence ID" value="NZ_ANAG01000003.1"/>
</dbReference>
<keyword evidence="7" id="KW-0472">Membrane</keyword>
<dbReference type="AlphaFoldDB" id="M5J5K8"/>
<dbReference type="InterPro" id="IPR041033">
    <property type="entry name" value="SpaA_PFL_dom_1"/>
</dbReference>
<keyword evidence="10" id="KW-0176">Collagen</keyword>
<evidence type="ECO:0000256" key="5">
    <source>
        <dbReference type="ARBA" id="ARBA00023088"/>
    </source>
</evidence>
<evidence type="ECO:0000313" key="10">
    <source>
        <dbReference type="EMBL" id="EKW99746.1"/>
    </source>
</evidence>
<dbReference type="Proteomes" id="UP000011912">
    <property type="component" value="Unassembled WGS sequence"/>
</dbReference>
<protein>
    <submittedName>
        <fullName evidence="10">Collagen-binding MSCRAMM Acm (Fms8)</fullName>
    </submittedName>
</protein>
<name>M5J5K8_9LACO</name>
<evidence type="ECO:0000256" key="3">
    <source>
        <dbReference type="ARBA" id="ARBA00022525"/>
    </source>
</evidence>
<gene>
    <name evidence="10" type="ORF">D271_01388</name>
</gene>
<keyword evidence="11" id="KW-1185">Reference proteome</keyword>
<dbReference type="Pfam" id="PF17802">
    <property type="entry name" value="SpaA"/>
    <property type="match status" value="1"/>
</dbReference>
<evidence type="ECO:0000256" key="2">
    <source>
        <dbReference type="ARBA" id="ARBA00022512"/>
    </source>
</evidence>
<evidence type="ECO:0000313" key="11">
    <source>
        <dbReference type="Proteomes" id="UP000011912"/>
    </source>
</evidence>
<dbReference type="Gene3D" id="2.60.40.1280">
    <property type="match status" value="1"/>
</dbReference>
<evidence type="ECO:0000259" key="9">
    <source>
        <dbReference type="Pfam" id="PF17802"/>
    </source>
</evidence>
<comment type="subcellular location">
    <subcellularLocation>
        <location evidence="1">Secreted</location>
        <location evidence="1">Cell wall</location>
    </subcellularLocation>
</comment>
<keyword evidence="7" id="KW-1133">Transmembrane helix</keyword>
<dbReference type="Pfam" id="PF00746">
    <property type="entry name" value="Gram_pos_anchor"/>
    <property type="match status" value="1"/>
</dbReference>
<evidence type="ECO:0000256" key="4">
    <source>
        <dbReference type="ARBA" id="ARBA00022729"/>
    </source>
</evidence>
<keyword evidence="7" id="KW-0812">Transmembrane</keyword>
<dbReference type="InterPro" id="IPR011252">
    <property type="entry name" value="Fibrogen-bd_dom1"/>
</dbReference>
<feature type="compositionally biased region" description="Low complexity" evidence="6">
    <location>
        <begin position="35"/>
        <end position="59"/>
    </location>
</feature>
<feature type="region of interest" description="Disordered" evidence="6">
    <location>
        <begin position="35"/>
        <end position="78"/>
    </location>
</feature>
<dbReference type="Gene3D" id="2.60.40.10">
    <property type="entry name" value="Immunoglobulins"/>
    <property type="match status" value="1"/>
</dbReference>
<evidence type="ECO:0000256" key="6">
    <source>
        <dbReference type="SAM" id="MobiDB-lite"/>
    </source>
</evidence>
<evidence type="ECO:0000259" key="8">
    <source>
        <dbReference type="Pfam" id="PF00746"/>
    </source>
</evidence>
<dbReference type="InterPro" id="IPR008966">
    <property type="entry name" value="Adhesion_dom_sf"/>
</dbReference>
<dbReference type="PATRIC" id="fig|1227363.6.peg.271"/>
<evidence type="ECO:0000256" key="1">
    <source>
        <dbReference type="ARBA" id="ARBA00004191"/>
    </source>
</evidence>
<sequence length="629" mass="69453">MTKRRLFVGLISLVTFLGLLFVNVSQVNATTISPTTASSSVAGMSSSSSATSSSIKRSAQPSNPAQGTDNDASRRGDLRQSRALATTTSQGRDISNRLTSLTVTDRDKGKQRIYDSGSFLKVEGAFCDQAGSIKGGDYIKITWSNQSQNREAYLQGFSGSKPLYVNNVNVGQYVVTADGATLTFNDNVNDLRNVCGTFSFMMNASNYSNRDQTLRFNNTSITVAKRDDSPVGPDVVKQEWRGDKTGSVQTYDGKNWIAWGVYLNSNRAQLDSVVIVHDEIPDGLTLDTSQTYVWLDGNIGMRLDEFKTRFPKSSIKISGGVIDITIDGKELSGHKLSVAYRTEINDADAINFTNNAQVAYQLQNEQVETTSYSTTVFNVTFDATVTGTKPNELKIIKYLEDKGSKKLLPGVTFEIRHCGTDNVWRKTTDDQGMIDMKDMPEGDYEIREVAAPQGIDLNEVKDKVWIVKVSASQEGKALQVVNHKVKSIPWTDYSDNLAKTVIPWTDYSNNLAKVVIPWTDYSNNLAKVVIPWTDYSDNLAKTVIPWTDYSKNSARKPGVPAKAETTTDKQDPKPTMAAKKKATPVQQLQAVKKRVLPQTGEQTVSYLAVIGIVILGIAVWFLHKQKQRN</sequence>
<proteinExistence type="predicted"/>
<organism evidence="10 11">
    <name type="scientific">Ligilactobacillus saerimneri 30a</name>
    <dbReference type="NCBI Taxonomy" id="1227363"/>
    <lineage>
        <taxon>Bacteria</taxon>
        <taxon>Bacillati</taxon>
        <taxon>Bacillota</taxon>
        <taxon>Bacilli</taxon>
        <taxon>Lactobacillales</taxon>
        <taxon>Lactobacillaceae</taxon>
        <taxon>Ligilactobacillus</taxon>
    </lineage>
</organism>
<dbReference type="EMBL" id="ANAG01000003">
    <property type="protein sequence ID" value="EKW99746.1"/>
    <property type="molecule type" value="Genomic_DNA"/>
</dbReference>
<feature type="transmembrane region" description="Helical" evidence="7">
    <location>
        <begin position="604"/>
        <end position="622"/>
    </location>
</feature>
<dbReference type="GO" id="GO:0007155">
    <property type="term" value="P:cell adhesion"/>
    <property type="evidence" value="ECO:0007669"/>
    <property type="project" value="InterPro"/>
</dbReference>
<feature type="region of interest" description="Disordered" evidence="6">
    <location>
        <begin position="553"/>
        <end position="579"/>
    </location>
</feature>
<comment type="caution">
    <text evidence="10">The sequence shown here is derived from an EMBL/GenBank/DDBJ whole genome shotgun (WGS) entry which is preliminary data.</text>
</comment>
<accession>M5J5K8</accession>
<reference evidence="10 11" key="1">
    <citation type="journal article" date="2013" name="Genome Announc.">
        <title>Genome Sequence of Lactobacillus saerimneri 30a (Formerly Lactobacillus sp. Strain 30a), a Reference Lactic Acid Bacterium Strain Producing Biogenic Amines.</title>
        <authorList>
            <person name="Romano A."/>
            <person name="Trip H."/>
            <person name="Campbell-Sills H."/>
            <person name="Bouchez O."/>
            <person name="Sherman D."/>
            <person name="Lolkema J.S."/>
            <person name="Lucas P.M."/>
        </authorList>
    </citation>
    <scope>NUCLEOTIDE SEQUENCE [LARGE SCALE GENOMIC DNA]</scope>
    <source>
        <strain evidence="10 11">30a</strain>
    </source>
</reference>
<dbReference type="Gene3D" id="2.60.40.740">
    <property type="match status" value="1"/>
</dbReference>
<feature type="domain" description="SpaA-like prealbumin fold" evidence="9">
    <location>
        <begin position="394"/>
        <end position="482"/>
    </location>
</feature>
<keyword evidence="2" id="KW-0134">Cell wall</keyword>
<dbReference type="InterPro" id="IPR013783">
    <property type="entry name" value="Ig-like_fold"/>
</dbReference>
<keyword evidence="5" id="KW-0572">Peptidoglycan-anchor</keyword>
<dbReference type="STRING" id="1227363.D271_01388"/>
<feature type="domain" description="Gram-positive cocci surface proteins LPxTG" evidence="8">
    <location>
        <begin position="590"/>
        <end position="622"/>
    </location>
</feature>
<dbReference type="SUPFAM" id="SSF49478">
    <property type="entry name" value="Cna protein B-type domain"/>
    <property type="match status" value="1"/>
</dbReference>
<dbReference type="InterPro" id="IPR019931">
    <property type="entry name" value="LPXTG_anchor"/>
</dbReference>